<evidence type="ECO:0000313" key="1">
    <source>
        <dbReference type="EMBL" id="KAH3705475.1"/>
    </source>
</evidence>
<accession>A0A9D3YUR5</accession>
<organism evidence="1 2">
    <name type="scientific">Dreissena polymorpha</name>
    <name type="common">Zebra mussel</name>
    <name type="synonym">Mytilus polymorpha</name>
    <dbReference type="NCBI Taxonomy" id="45954"/>
    <lineage>
        <taxon>Eukaryota</taxon>
        <taxon>Metazoa</taxon>
        <taxon>Spiralia</taxon>
        <taxon>Lophotrochozoa</taxon>
        <taxon>Mollusca</taxon>
        <taxon>Bivalvia</taxon>
        <taxon>Autobranchia</taxon>
        <taxon>Heteroconchia</taxon>
        <taxon>Euheterodonta</taxon>
        <taxon>Imparidentia</taxon>
        <taxon>Neoheterodontei</taxon>
        <taxon>Myida</taxon>
        <taxon>Dreissenoidea</taxon>
        <taxon>Dreissenidae</taxon>
        <taxon>Dreissena</taxon>
    </lineage>
</organism>
<gene>
    <name evidence="1" type="ORF">DPMN_080550</name>
</gene>
<dbReference type="EMBL" id="JAIWYP010000015">
    <property type="protein sequence ID" value="KAH3705475.1"/>
    <property type="molecule type" value="Genomic_DNA"/>
</dbReference>
<reference evidence="1" key="1">
    <citation type="journal article" date="2019" name="bioRxiv">
        <title>The Genome of the Zebra Mussel, Dreissena polymorpha: A Resource for Invasive Species Research.</title>
        <authorList>
            <person name="McCartney M.A."/>
            <person name="Auch B."/>
            <person name="Kono T."/>
            <person name="Mallez S."/>
            <person name="Zhang Y."/>
            <person name="Obille A."/>
            <person name="Becker A."/>
            <person name="Abrahante J.E."/>
            <person name="Garbe J."/>
            <person name="Badalamenti J.P."/>
            <person name="Herman A."/>
            <person name="Mangelson H."/>
            <person name="Liachko I."/>
            <person name="Sullivan S."/>
            <person name="Sone E.D."/>
            <person name="Koren S."/>
            <person name="Silverstein K.A.T."/>
            <person name="Beckman K.B."/>
            <person name="Gohl D.M."/>
        </authorList>
    </citation>
    <scope>NUCLEOTIDE SEQUENCE</scope>
    <source>
        <strain evidence="1">Duluth1</strain>
        <tissue evidence="1">Whole animal</tissue>
    </source>
</reference>
<protein>
    <submittedName>
        <fullName evidence="1">Uncharacterized protein</fullName>
    </submittedName>
</protein>
<dbReference type="Proteomes" id="UP000828390">
    <property type="component" value="Unassembled WGS sequence"/>
</dbReference>
<comment type="caution">
    <text evidence="1">The sequence shown here is derived from an EMBL/GenBank/DDBJ whole genome shotgun (WGS) entry which is preliminary data.</text>
</comment>
<reference evidence="1" key="2">
    <citation type="submission" date="2020-11" db="EMBL/GenBank/DDBJ databases">
        <authorList>
            <person name="McCartney M.A."/>
            <person name="Auch B."/>
            <person name="Kono T."/>
            <person name="Mallez S."/>
            <person name="Becker A."/>
            <person name="Gohl D.M."/>
            <person name="Silverstein K.A.T."/>
            <person name="Koren S."/>
            <person name="Bechman K.B."/>
            <person name="Herman A."/>
            <person name="Abrahante J.E."/>
            <person name="Garbe J."/>
        </authorList>
    </citation>
    <scope>NUCLEOTIDE SEQUENCE</scope>
    <source>
        <strain evidence="1">Duluth1</strain>
        <tissue evidence="1">Whole animal</tissue>
    </source>
</reference>
<proteinExistence type="predicted"/>
<keyword evidence="2" id="KW-1185">Reference proteome</keyword>
<evidence type="ECO:0000313" key="2">
    <source>
        <dbReference type="Proteomes" id="UP000828390"/>
    </source>
</evidence>
<sequence>MVRLSWLWTSSLISFQIKYRLYKSLRISILLNGYETWKLHAYTERRIQAF</sequence>
<name>A0A9D3YUR5_DREPO</name>
<dbReference type="AlphaFoldDB" id="A0A9D3YUR5"/>